<comment type="catalytic activity">
    <reaction evidence="5">
        <text>Hydrolysis of terminal, non-reducing alpha-D-galactose residues in alpha-D-galactosides, including galactose oligosaccharides, galactomannans and galactolipids.</text>
        <dbReference type="EC" id="3.2.1.22"/>
    </reaction>
</comment>
<dbReference type="SUPFAM" id="SSF51011">
    <property type="entry name" value="Glycosyl hydrolase domain"/>
    <property type="match status" value="1"/>
</dbReference>
<dbReference type="EMBL" id="JBHLWB010000008">
    <property type="protein sequence ID" value="MFC0309503.1"/>
    <property type="molecule type" value="Genomic_DNA"/>
</dbReference>
<dbReference type="PANTHER" id="PTHR11452:SF75">
    <property type="entry name" value="ALPHA-GALACTOSIDASE MEL1"/>
    <property type="match status" value="1"/>
</dbReference>
<dbReference type="Gene3D" id="2.60.40.10">
    <property type="entry name" value="Immunoglobulins"/>
    <property type="match status" value="1"/>
</dbReference>
<evidence type="ECO:0000259" key="6">
    <source>
        <dbReference type="Pfam" id="PF17801"/>
    </source>
</evidence>
<feature type="domain" description="Alpha galactosidase C-terminal" evidence="6">
    <location>
        <begin position="409"/>
        <end position="479"/>
    </location>
</feature>
<keyword evidence="8" id="KW-1185">Reference proteome</keyword>
<dbReference type="PANTHER" id="PTHR11452">
    <property type="entry name" value="ALPHA-GALACTOSIDASE/ALPHA-N-ACETYLGALACTOSAMINIDASE"/>
    <property type="match status" value="1"/>
</dbReference>
<dbReference type="InterPro" id="IPR017853">
    <property type="entry name" value="GH"/>
</dbReference>
<keyword evidence="2" id="KW-0732">Signal</keyword>
<dbReference type="EC" id="3.2.1.22" evidence="5"/>
<comment type="caution">
    <text evidence="7">The sequence shown here is derived from an EMBL/GenBank/DDBJ whole genome shotgun (WGS) entry which is preliminary data.</text>
</comment>
<evidence type="ECO:0000256" key="5">
    <source>
        <dbReference type="RuleBase" id="RU361168"/>
    </source>
</evidence>
<dbReference type="Gene3D" id="3.20.20.70">
    <property type="entry name" value="Aldolase class I"/>
    <property type="match status" value="1"/>
</dbReference>
<dbReference type="InterPro" id="IPR002241">
    <property type="entry name" value="Glyco_hydro_27"/>
</dbReference>
<evidence type="ECO:0000313" key="8">
    <source>
        <dbReference type="Proteomes" id="UP001589767"/>
    </source>
</evidence>
<evidence type="ECO:0000256" key="3">
    <source>
        <dbReference type="ARBA" id="ARBA00022801"/>
    </source>
</evidence>
<dbReference type="InterPro" id="IPR013783">
    <property type="entry name" value="Ig-like_fold"/>
</dbReference>
<dbReference type="Pfam" id="PF16499">
    <property type="entry name" value="Melibiase_2"/>
    <property type="match status" value="2"/>
</dbReference>
<evidence type="ECO:0000256" key="1">
    <source>
        <dbReference type="ARBA" id="ARBA00009743"/>
    </source>
</evidence>
<dbReference type="InterPro" id="IPR013780">
    <property type="entry name" value="Glyco_hydro_b"/>
</dbReference>
<reference evidence="7 8" key="1">
    <citation type="submission" date="2024-09" db="EMBL/GenBank/DDBJ databases">
        <authorList>
            <person name="Sun Q."/>
            <person name="Mori K."/>
        </authorList>
    </citation>
    <scope>NUCLEOTIDE SEQUENCE [LARGE SCALE GENOMIC DNA]</scope>
    <source>
        <strain evidence="7 8">CCM 7539</strain>
    </source>
</reference>
<dbReference type="Proteomes" id="UP001589767">
    <property type="component" value="Unassembled WGS sequence"/>
</dbReference>
<keyword evidence="5" id="KW-1015">Disulfide bond</keyword>
<dbReference type="RefSeq" id="WP_382371025.1">
    <property type="nucleotide sequence ID" value="NZ_JBHLWB010000008.1"/>
</dbReference>
<dbReference type="InterPro" id="IPR013785">
    <property type="entry name" value="Aldolase_TIM"/>
</dbReference>
<dbReference type="InterPro" id="IPR041233">
    <property type="entry name" value="Melibiase_C"/>
</dbReference>
<evidence type="ECO:0000256" key="4">
    <source>
        <dbReference type="ARBA" id="ARBA00023295"/>
    </source>
</evidence>
<accession>A0ABV6H1K9</accession>
<proteinExistence type="inferred from homology"/>
<organism evidence="7 8">
    <name type="scientific">Gallibacterium trehalosifermentans</name>
    <dbReference type="NCBI Taxonomy" id="516935"/>
    <lineage>
        <taxon>Bacteria</taxon>
        <taxon>Pseudomonadati</taxon>
        <taxon>Pseudomonadota</taxon>
        <taxon>Gammaproteobacteria</taxon>
        <taxon>Pasteurellales</taxon>
        <taxon>Pasteurellaceae</taxon>
        <taxon>Gallibacterium</taxon>
    </lineage>
</organism>
<dbReference type="Pfam" id="PF17801">
    <property type="entry name" value="Melibiase_C"/>
    <property type="match status" value="1"/>
</dbReference>
<evidence type="ECO:0000313" key="7">
    <source>
        <dbReference type="EMBL" id="MFC0309503.1"/>
    </source>
</evidence>
<dbReference type="CDD" id="cd14792">
    <property type="entry name" value="GH27"/>
    <property type="match status" value="1"/>
</dbReference>
<dbReference type="SUPFAM" id="SSF51445">
    <property type="entry name" value="(Trans)glycosidases"/>
    <property type="match status" value="1"/>
</dbReference>
<dbReference type="Gene3D" id="2.60.40.1180">
    <property type="entry name" value="Golgi alpha-mannosidase II"/>
    <property type="match status" value="1"/>
</dbReference>
<dbReference type="PRINTS" id="PR00740">
    <property type="entry name" value="GLHYDRLASE27"/>
</dbReference>
<keyword evidence="4 5" id="KW-0326">Glycosidase</keyword>
<dbReference type="Pfam" id="PF05345">
    <property type="entry name" value="He_PIG"/>
    <property type="match status" value="1"/>
</dbReference>
<protein>
    <recommendedName>
        <fullName evidence="5">Alpha-galactosidase</fullName>
        <ecNumber evidence="5">3.2.1.22</ecNumber>
    </recommendedName>
    <alternativeName>
        <fullName evidence="5">Melibiase</fullName>
    </alternativeName>
</protein>
<sequence>MPRINGSRVIAASPSHPILFKIPACGQGKLLFSIKDLPKGLSLDSEKGVIQGKICEKGEYAFTVVVQDEIGEAQRELLAIIGQGLCLTPFMGWNSWYCHSELISEQHLRKVAEYFVQTDLINHGWTYINIDDCWQAIRQGDNPIQPNERFTDIQQMVTDIHALGLKVGIYSTPWVSTYAGFNGGSVLNDRTFGVLPMDQRLQIDQIYGRWPGLEKQGVNRIGDKWLFDIDAKQWAEWGIDFVKVDWLPNDVATTKQIYQDLQQIDRDVVISLSNNAPLENACALGQYCHAVRTTSDIQADWSLVKRNFELQLAWLPYMKPGYWLDPDMLLVGNIAKPNQQNTVFLPSPLTQAEQRTQMSFWCLLSAPLLISCDVTHLDQFTLSLLTNDDAIDINQDYPAKAPERIYQQEGIEIWRKPLHNNGVAVGIFNLSDTQQSLTLDLSTYFNAEQHILNVWQQQIQSVNDRLHLDIAAHDTVLFKTII</sequence>
<comment type="similarity">
    <text evidence="1 5">Belongs to the glycosyl hydrolase 27 family.</text>
</comment>
<evidence type="ECO:0000256" key="2">
    <source>
        <dbReference type="ARBA" id="ARBA00022729"/>
    </source>
</evidence>
<keyword evidence="3 5" id="KW-0378">Hydrolase</keyword>
<name>A0ABV6H1K9_9PAST</name>
<gene>
    <name evidence="7" type="ORF">ACFFHK_07260</name>
</gene>